<feature type="domain" description="A20-type" evidence="25">
    <location>
        <begin position="8"/>
        <end position="42"/>
    </location>
</feature>
<accession>A0AA41T8U3</accession>
<evidence type="ECO:0000256" key="22">
    <source>
        <dbReference type="PIRSR" id="PIRSR605959-3"/>
    </source>
</evidence>
<dbReference type="InterPro" id="IPR011234">
    <property type="entry name" value="Fumarylacetoacetase-like_C"/>
</dbReference>
<dbReference type="Gene3D" id="3.90.850.10">
    <property type="entry name" value="Fumarylacetoacetase-like, C-terminal domain"/>
    <property type="match status" value="1"/>
</dbReference>
<evidence type="ECO:0000256" key="5">
    <source>
        <dbReference type="ARBA" id="ARBA00010211"/>
    </source>
</evidence>
<dbReference type="Pfam" id="PF09298">
    <property type="entry name" value="FAA_hydrolase_N"/>
    <property type="match status" value="1"/>
</dbReference>
<dbReference type="GO" id="GO:0006559">
    <property type="term" value="P:L-phenylalanine catabolic process"/>
    <property type="evidence" value="ECO:0007669"/>
    <property type="project" value="UniProtKB-KW"/>
</dbReference>
<dbReference type="Gene3D" id="2.30.30.230">
    <property type="entry name" value="Fumarylacetoacetase, N-terminal domain"/>
    <property type="match status" value="1"/>
</dbReference>
<dbReference type="EMBL" id="JAATJV010421326">
    <property type="protein sequence ID" value="MBZ3888090.1"/>
    <property type="molecule type" value="Genomic_DNA"/>
</dbReference>
<feature type="domain" description="AN1-type" evidence="26">
    <location>
        <begin position="143"/>
        <end position="189"/>
    </location>
</feature>
<dbReference type="InterPro" id="IPR035896">
    <property type="entry name" value="AN1-like_Znf"/>
</dbReference>
<feature type="compositionally biased region" description="Polar residues" evidence="24">
    <location>
        <begin position="41"/>
        <end position="68"/>
    </location>
</feature>
<evidence type="ECO:0000256" key="13">
    <source>
        <dbReference type="ARBA" id="ARBA00022837"/>
    </source>
</evidence>
<proteinExistence type="inferred from homology"/>
<dbReference type="FunFam" id="4.10.1110.10:FF:000001">
    <property type="entry name" value="Zinc finger AN1-type containing 6"/>
    <property type="match status" value="1"/>
</dbReference>
<keyword evidence="15" id="KW-0828">Tyrosine catabolism</keyword>
<dbReference type="Gene3D" id="1.20.5.4770">
    <property type="match status" value="1"/>
</dbReference>
<keyword evidence="16" id="KW-0007">Acetylation</keyword>
<evidence type="ECO:0000256" key="18">
    <source>
        <dbReference type="ARBA" id="ARBA00030270"/>
    </source>
</evidence>
<dbReference type="PROSITE" id="PS51036">
    <property type="entry name" value="ZF_A20"/>
    <property type="match status" value="1"/>
</dbReference>
<keyword evidence="14 22" id="KW-0460">Magnesium</keyword>
<dbReference type="Pfam" id="PF01754">
    <property type="entry name" value="zf-A20"/>
    <property type="match status" value="1"/>
</dbReference>
<dbReference type="GO" id="GO:0003677">
    <property type="term" value="F:DNA binding"/>
    <property type="evidence" value="ECO:0007669"/>
    <property type="project" value="InterPro"/>
</dbReference>
<keyword evidence="17" id="KW-0585">Phenylalanine catabolism</keyword>
<feature type="binding site" evidence="22">
    <location>
        <position position="435"/>
    </location>
    <ligand>
        <name>Mg(2+)</name>
        <dbReference type="ChEBI" id="CHEBI:18420"/>
    </ligand>
</feature>
<evidence type="ECO:0000256" key="21">
    <source>
        <dbReference type="PIRSR" id="PIRSR605959-2"/>
    </source>
</evidence>
<evidence type="ECO:0000256" key="24">
    <source>
        <dbReference type="SAM" id="MobiDB-lite"/>
    </source>
</evidence>
<keyword evidence="11" id="KW-0378">Hydrolase</keyword>
<sequence>MAQETNHSQVPMLCSTGCGFYGNPRTNGMCSVCYKEHLQRQNSSNGRISPPATSVSSLSESLPVQCTDGSVPEAQSALDSTSSSMQPSPVSNQSLLSESVASSQVDSTSVDKAVPETEDLQASVSDTAQQPSEEQSKSLEKPKQKKNRCFMCRKKVGLTGFECRCGNVYCGVHRYSDVHNCSYNYKADAAEKIRKENPVVVGLAKWKKHNSNSWAVGEFRVLISMSFIQVAEDSDFPIHNLPYGVFSTQGNPRPRIGVAIGNQILDLSVIKHLFTGPVLSKHKDVFEEPTLNSFMGLGQAAWKEARAFLQNLLSASQARLRDDMDLQKRAFTSQASATMHLPATIGDYTDFYSSRQHATNIGIMFRGKENALMPNWLHLPVGYHGRASSVVVSGTPIRRPMGQMRPDNCPGNKFGEPIPISKAHEHIFGMVLMNDWSARDIQQWEYVPLGPFLGKSFGTTISPWVVPMDALMPFVVPNPQQDPRPLPYLCHDQPYTFDINLSVALKGEGMSQPATICRSNFKHMYWTMLQQLTHHSVNGCNLRPGDLLASGTISGSEPESFGSMLELSWKGTKPIELGKEQTRTFLLDGDEVIITGEGCQAQQASSLSLPAGTVLTVGRAHLATVPSVFTCSDSAIPRYL</sequence>
<dbReference type="GO" id="GO:0004334">
    <property type="term" value="F:fumarylacetoacetase activity"/>
    <property type="evidence" value="ECO:0007669"/>
    <property type="project" value="UniProtKB-EC"/>
</dbReference>
<feature type="binding site" evidence="22">
    <location>
        <position position="350"/>
    </location>
    <ligand>
        <name>Ca(2+)</name>
        <dbReference type="ChEBI" id="CHEBI:29108"/>
    </ligand>
</feature>
<evidence type="ECO:0000256" key="12">
    <source>
        <dbReference type="ARBA" id="ARBA00022833"/>
    </source>
</evidence>
<feature type="binding site" evidence="21">
    <location>
        <position position="552"/>
    </location>
    <ligand>
        <name>substrate</name>
    </ligand>
</feature>
<feature type="binding site" evidence="21">
    <location>
        <position position="446"/>
    </location>
    <ligand>
        <name>substrate</name>
    </ligand>
</feature>
<feature type="binding site" evidence="21">
    <location>
        <position position="352"/>
    </location>
    <ligand>
        <name>substrate</name>
    </ligand>
</feature>
<evidence type="ECO:0000256" key="23">
    <source>
        <dbReference type="PROSITE-ProRule" id="PRU00451"/>
    </source>
</evidence>
<evidence type="ECO:0000256" key="11">
    <source>
        <dbReference type="ARBA" id="ARBA00022801"/>
    </source>
</evidence>
<dbReference type="GO" id="GO:0008270">
    <property type="term" value="F:zinc ion binding"/>
    <property type="evidence" value="ECO:0007669"/>
    <property type="project" value="UniProtKB-KW"/>
</dbReference>
<gene>
    <name evidence="27" type="ORF">SUZIE_196215</name>
</gene>
<feature type="binding site" evidence="21">
    <location>
        <position position="366"/>
    </location>
    <ligand>
        <name>substrate</name>
    </ligand>
</feature>
<evidence type="ECO:0000256" key="9">
    <source>
        <dbReference type="ARBA" id="ARBA00022723"/>
    </source>
</evidence>
<name>A0AA41T8U3_SCICA</name>
<evidence type="ECO:0000256" key="20">
    <source>
        <dbReference type="PIRSR" id="PIRSR605959-1"/>
    </source>
</evidence>
<keyword evidence="13 22" id="KW-0106">Calcium</keyword>
<dbReference type="EC" id="3.7.1.2" evidence="6"/>
<comment type="cofactor">
    <cofactor evidence="2 22">
        <name>Ca(2+)</name>
        <dbReference type="ChEBI" id="CHEBI:29108"/>
    </cofactor>
</comment>
<dbReference type="AlphaFoldDB" id="A0AA41T8U3"/>
<comment type="similarity">
    <text evidence="5">Belongs to the FAH family.</text>
</comment>
<keyword evidence="10 23" id="KW-0863">Zinc-finger</keyword>
<dbReference type="InterPro" id="IPR000058">
    <property type="entry name" value="Znf_AN1"/>
</dbReference>
<evidence type="ECO:0000259" key="26">
    <source>
        <dbReference type="PROSITE" id="PS51039"/>
    </source>
</evidence>
<comment type="cofactor">
    <cofactor evidence="3 22">
        <name>Mg(2+)</name>
        <dbReference type="ChEBI" id="CHEBI:18420"/>
    </cofactor>
</comment>
<dbReference type="SMART" id="SM00154">
    <property type="entry name" value="ZnF_AN1"/>
    <property type="match status" value="1"/>
</dbReference>
<dbReference type="GO" id="GO:1902000">
    <property type="term" value="P:homogentisate catabolic process"/>
    <property type="evidence" value="ECO:0007669"/>
    <property type="project" value="TreeGrafter"/>
</dbReference>
<dbReference type="InterPro" id="IPR036663">
    <property type="entry name" value="Fumarylacetoacetase_C_sf"/>
</dbReference>
<dbReference type="Pfam" id="PF01428">
    <property type="entry name" value="zf-AN1"/>
    <property type="match status" value="1"/>
</dbReference>
<evidence type="ECO:0000256" key="8">
    <source>
        <dbReference type="ARBA" id="ARBA00022553"/>
    </source>
</evidence>
<evidence type="ECO:0000256" key="3">
    <source>
        <dbReference type="ARBA" id="ARBA00001946"/>
    </source>
</evidence>
<evidence type="ECO:0000256" key="17">
    <source>
        <dbReference type="ARBA" id="ARBA00023232"/>
    </source>
</evidence>
<dbReference type="SUPFAM" id="SSF57716">
    <property type="entry name" value="Glucocorticoid receptor-like (DNA-binding domain)"/>
    <property type="match status" value="1"/>
</dbReference>
<comment type="pathway">
    <text evidence="4">Amino-acid degradation; L-phenylalanine degradation; acetoacetate and fumarate from L-phenylalanine: step 6/6.</text>
</comment>
<evidence type="ECO:0000256" key="4">
    <source>
        <dbReference type="ARBA" id="ARBA00004782"/>
    </source>
</evidence>
<organism evidence="27 28">
    <name type="scientific">Sciurus carolinensis</name>
    <name type="common">Eastern gray squirrel</name>
    <dbReference type="NCBI Taxonomy" id="30640"/>
    <lineage>
        <taxon>Eukaryota</taxon>
        <taxon>Metazoa</taxon>
        <taxon>Chordata</taxon>
        <taxon>Craniata</taxon>
        <taxon>Vertebrata</taxon>
        <taxon>Euteleostomi</taxon>
        <taxon>Mammalia</taxon>
        <taxon>Eutheria</taxon>
        <taxon>Euarchontoglires</taxon>
        <taxon>Glires</taxon>
        <taxon>Rodentia</taxon>
        <taxon>Sciuromorpha</taxon>
        <taxon>Sciuridae</taxon>
        <taxon>Sciurinae</taxon>
        <taxon>Sciurini</taxon>
        <taxon>Sciurus</taxon>
    </lineage>
</organism>
<comment type="caution">
    <text evidence="27">The sequence shown here is derived from an EMBL/GenBank/DDBJ whole genome shotgun (WGS) entry which is preliminary data.</text>
</comment>
<dbReference type="GO" id="GO:0006572">
    <property type="term" value="P:L-tyrosine catabolic process"/>
    <property type="evidence" value="ECO:0007669"/>
    <property type="project" value="UniProtKB-KW"/>
</dbReference>
<protein>
    <recommendedName>
        <fullName evidence="7">Fumarylacetoacetase</fullName>
        <ecNumber evidence="6">3.7.1.2</ecNumber>
    </recommendedName>
    <alternativeName>
        <fullName evidence="18">Beta-diketonase</fullName>
    </alternativeName>
    <alternativeName>
        <fullName evidence="19">Fumarylacetoacetate hydrolase</fullName>
    </alternativeName>
</protein>
<evidence type="ECO:0000256" key="2">
    <source>
        <dbReference type="ARBA" id="ARBA00001913"/>
    </source>
</evidence>
<feature type="active site" description="Proton acceptor" evidence="20">
    <location>
        <position position="357"/>
    </location>
</feature>
<keyword evidence="9 22" id="KW-0479">Metal-binding</keyword>
<feature type="binding site" evidence="22">
    <location>
        <position position="435"/>
    </location>
    <ligand>
        <name>Ca(2+)</name>
        <dbReference type="ChEBI" id="CHEBI:29108"/>
    </ligand>
</feature>
<evidence type="ECO:0000256" key="16">
    <source>
        <dbReference type="ARBA" id="ARBA00022990"/>
    </source>
</evidence>
<dbReference type="SMART" id="SM00259">
    <property type="entry name" value="ZnF_A20"/>
    <property type="match status" value="1"/>
</dbReference>
<comment type="catalytic activity">
    <reaction evidence="1">
        <text>4-fumarylacetoacetate + H2O = acetoacetate + fumarate + H(+)</text>
        <dbReference type="Rhea" id="RHEA:10244"/>
        <dbReference type="ChEBI" id="CHEBI:13705"/>
        <dbReference type="ChEBI" id="CHEBI:15377"/>
        <dbReference type="ChEBI" id="CHEBI:15378"/>
        <dbReference type="ChEBI" id="CHEBI:18034"/>
        <dbReference type="ChEBI" id="CHEBI:29806"/>
        <dbReference type="EC" id="3.7.1.2"/>
    </reaction>
</comment>
<keyword evidence="12" id="KW-0862">Zinc</keyword>
<dbReference type="FunFam" id="1.20.5.4770:FF:000001">
    <property type="entry name" value="Zinc finger AN1-type containing 6"/>
    <property type="match status" value="1"/>
</dbReference>
<dbReference type="PANTHER" id="PTHR43069:SF2">
    <property type="entry name" value="FUMARYLACETOACETASE"/>
    <property type="match status" value="1"/>
</dbReference>
<dbReference type="PANTHER" id="PTHR43069">
    <property type="entry name" value="FUMARYLACETOACETASE"/>
    <property type="match status" value="1"/>
</dbReference>
<dbReference type="Proteomes" id="UP001166674">
    <property type="component" value="Unassembled WGS sequence"/>
</dbReference>
<evidence type="ECO:0000256" key="1">
    <source>
        <dbReference type="ARBA" id="ARBA00000353"/>
    </source>
</evidence>
<dbReference type="SUPFAM" id="SSF63433">
    <property type="entry name" value="Fumarylacetoacetate hydrolase, FAH, N-terminal domain"/>
    <property type="match status" value="1"/>
</dbReference>
<dbReference type="SUPFAM" id="SSF118310">
    <property type="entry name" value="AN1-like Zinc finger"/>
    <property type="match status" value="1"/>
</dbReference>
<keyword evidence="28" id="KW-1185">Reference proteome</keyword>
<evidence type="ECO:0000256" key="6">
    <source>
        <dbReference type="ARBA" id="ARBA00012094"/>
    </source>
</evidence>
<dbReference type="Gene3D" id="4.10.1110.10">
    <property type="entry name" value="AN1-like Zinc finger"/>
    <property type="match status" value="1"/>
</dbReference>
<dbReference type="InterPro" id="IPR002653">
    <property type="entry name" value="Znf_A20"/>
</dbReference>
<evidence type="ECO:0000256" key="14">
    <source>
        <dbReference type="ARBA" id="ARBA00022842"/>
    </source>
</evidence>
<evidence type="ECO:0000313" key="28">
    <source>
        <dbReference type="Proteomes" id="UP001166674"/>
    </source>
</evidence>
<dbReference type="SUPFAM" id="SSF56529">
    <property type="entry name" value="FAH"/>
    <property type="match status" value="1"/>
</dbReference>
<dbReference type="InterPro" id="IPR015377">
    <property type="entry name" value="Fumarylacetoacetase_N"/>
</dbReference>
<evidence type="ECO:0000259" key="25">
    <source>
        <dbReference type="PROSITE" id="PS51036"/>
    </source>
</evidence>
<keyword evidence="8" id="KW-0597">Phosphoprotein</keyword>
<feature type="compositionally biased region" description="Polar residues" evidence="24">
    <location>
        <begin position="95"/>
        <end position="110"/>
    </location>
</feature>
<evidence type="ECO:0000256" key="15">
    <source>
        <dbReference type="ARBA" id="ARBA00022878"/>
    </source>
</evidence>
<dbReference type="InterPro" id="IPR036462">
    <property type="entry name" value="Fumarylacetoacetase_N_sf"/>
</dbReference>
<feature type="binding site" evidence="22">
    <location>
        <position position="455"/>
    </location>
    <ligand>
        <name>Mg(2+)</name>
        <dbReference type="ChEBI" id="CHEBI:18420"/>
    </ligand>
</feature>
<evidence type="ECO:0000256" key="10">
    <source>
        <dbReference type="ARBA" id="ARBA00022771"/>
    </source>
</evidence>
<evidence type="ECO:0000256" key="7">
    <source>
        <dbReference type="ARBA" id="ARBA00014741"/>
    </source>
</evidence>
<dbReference type="FunFam" id="2.30.30.230:FF:000001">
    <property type="entry name" value="Fumarylacetoacetase"/>
    <property type="match status" value="1"/>
</dbReference>
<dbReference type="Pfam" id="PF01557">
    <property type="entry name" value="FAA_hydrolase"/>
    <property type="match status" value="1"/>
</dbReference>
<evidence type="ECO:0000313" key="27">
    <source>
        <dbReference type="EMBL" id="MBZ3888090.1"/>
    </source>
</evidence>
<feature type="binding site" evidence="21">
    <location>
        <position position="442"/>
    </location>
    <ligand>
        <name>substrate</name>
    </ligand>
</feature>
<feature type="compositionally biased region" description="Polar residues" evidence="24">
    <location>
        <begin position="120"/>
        <end position="133"/>
    </location>
</feature>
<feature type="compositionally biased region" description="Low complexity" evidence="24">
    <location>
        <begin position="80"/>
        <end position="94"/>
    </location>
</feature>
<dbReference type="InterPro" id="IPR005959">
    <property type="entry name" value="Fumarylacetoacetase"/>
</dbReference>
<feature type="region of interest" description="Disordered" evidence="24">
    <location>
        <begin position="41"/>
        <end position="140"/>
    </location>
</feature>
<dbReference type="PROSITE" id="PS51039">
    <property type="entry name" value="ZF_AN1"/>
    <property type="match status" value="1"/>
</dbReference>
<feature type="binding site" evidence="22">
    <location>
        <position position="459"/>
    </location>
    <ligand>
        <name>Mg(2+)</name>
        <dbReference type="ChEBI" id="CHEBI:18420"/>
    </ligand>
</feature>
<evidence type="ECO:0000256" key="19">
    <source>
        <dbReference type="ARBA" id="ARBA00031740"/>
    </source>
</evidence>
<reference evidence="27" key="1">
    <citation type="submission" date="2020-03" db="EMBL/GenBank/DDBJ databases">
        <title>Studies in the Genomics of Life Span.</title>
        <authorList>
            <person name="Glass D."/>
        </authorList>
    </citation>
    <scope>NUCLEOTIDE SEQUENCE</scope>
    <source>
        <strain evidence="27">SUZIE</strain>
        <tissue evidence="27">Muscle</tissue>
    </source>
</reference>